<accession>A0A833UIX6</accession>
<dbReference type="Pfam" id="PF16082">
    <property type="entry name" value="Phage_holin_2_4"/>
    <property type="match status" value="1"/>
</dbReference>
<dbReference type="Proteomes" id="UP000490535">
    <property type="component" value="Unassembled WGS sequence"/>
</dbReference>
<evidence type="ECO:0000256" key="1">
    <source>
        <dbReference type="SAM" id="Phobius"/>
    </source>
</evidence>
<dbReference type="AlphaFoldDB" id="A0A833UIX6"/>
<name>A0A833UIX6_ACIBZ</name>
<keyword evidence="1" id="KW-0812">Transmembrane</keyword>
<proteinExistence type="predicted"/>
<evidence type="ECO:0008006" key="4">
    <source>
        <dbReference type="Google" id="ProtNLM"/>
    </source>
</evidence>
<dbReference type="InterPro" id="IPR032124">
    <property type="entry name" value="Phage_F116_holin"/>
</dbReference>
<comment type="caution">
    <text evidence="2">The sequence shown here is derived from an EMBL/GenBank/DDBJ whole genome shotgun (WGS) entry which is preliminary data.</text>
</comment>
<keyword evidence="1" id="KW-0472">Membrane</keyword>
<evidence type="ECO:0000313" key="2">
    <source>
        <dbReference type="EMBL" id="KAF1016563.1"/>
    </source>
</evidence>
<gene>
    <name evidence="2" type="ORF">GAK29_04510</name>
</gene>
<sequence>MADNQQIVEASTGVVAGKVITYSGSAGGALAWFASLDIAFWFSILIAILGLVMNWYYARKKDKRDELEHKAYLESLKDKCNVKQD</sequence>
<dbReference type="EMBL" id="WNDP01000208">
    <property type="protein sequence ID" value="KAF1016563.1"/>
    <property type="molecule type" value="Genomic_DNA"/>
</dbReference>
<feature type="transmembrane region" description="Helical" evidence="1">
    <location>
        <begin position="38"/>
        <end position="57"/>
    </location>
</feature>
<evidence type="ECO:0000313" key="3">
    <source>
        <dbReference type="Proteomes" id="UP000490535"/>
    </source>
</evidence>
<keyword evidence="1" id="KW-1133">Transmembrane helix</keyword>
<reference evidence="3" key="1">
    <citation type="journal article" date="2020" name="MBio">
        <title>Horizontal gene transfer to a defensive symbiont with a reduced genome amongst a multipartite beetle microbiome.</title>
        <authorList>
            <person name="Waterworth S.C."/>
            <person name="Florez L.V."/>
            <person name="Rees E.R."/>
            <person name="Hertweck C."/>
            <person name="Kaltenpoth M."/>
            <person name="Kwan J.C."/>
        </authorList>
    </citation>
    <scope>NUCLEOTIDE SEQUENCE [LARGE SCALE GENOMIC DNA]</scope>
</reference>
<organism evidence="2 3">
    <name type="scientific">Acinetobacter bereziniae</name>
    <name type="common">Acinetobacter genomosp. 10</name>
    <dbReference type="NCBI Taxonomy" id="106648"/>
    <lineage>
        <taxon>Bacteria</taxon>
        <taxon>Pseudomonadati</taxon>
        <taxon>Pseudomonadota</taxon>
        <taxon>Gammaproteobacteria</taxon>
        <taxon>Moraxellales</taxon>
        <taxon>Moraxellaceae</taxon>
        <taxon>Acinetobacter</taxon>
    </lineage>
</organism>
<protein>
    <recommendedName>
        <fullName evidence="4">Holin</fullName>
    </recommendedName>
</protein>